<dbReference type="AlphaFoldDB" id="Q5NYD1"/>
<name>Q5NYD1_AROAE</name>
<gene>
    <name evidence="1" type="ORF">ebB234</name>
</gene>
<dbReference type="AntiFam" id="ANF00007">
    <property type="entry name" value="Shadow ORF (opposite clpB)"/>
</dbReference>
<dbReference type="eggNOG" id="ENOG5030U67">
    <property type="taxonomic scope" value="Bacteria"/>
</dbReference>
<keyword evidence="2" id="KW-1185">Reference proteome</keyword>
<sequence>MAPAGDEKTPPPADRKHRVLSVALRKDYPPAFDIDEHLVLCAELPFQDRLRERIFDALLDRALERARAEHRIETGRRKLRKRRVRYLHRHVQPRQPLVEVLELDARDARDVLLVERVEHDDLVDAVDELRTEVGLDFGHHGKLDDLMIIACHLLDHLAAEVRCHDDDGVLEVDGASLPVCHAAVVEHLQQHVEHVRVRLLHLVEEDHAVGLAAHLLRQVATFLIAHIARRGADEAGNRVLFHEFAHVDADQVLFRIEQELGERLAELGLADAGRAQEQERAVRAVLVRKAGARAADRIRDEPHRLVLADDALVQPLFHLQQLLALALHHLADRNARRARHDFGDLLGADLGAQQLELALAAAGRFGRLQLRLELRELAVLQLGELVVLALPLHLGHLRAQRLDLFLDVLAALHARLLRAPDFVEVRVFALELVDLVADQHETLLRRLVGFPLHRFLLDLELDQATLELVHDFRL</sequence>
<dbReference type="EMBL" id="CR555306">
    <property type="protein sequence ID" value="CAI09933.1"/>
    <property type="molecule type" value="Genomic_DNA"/>
</dbReference>
<dbReference type="KEGG" id="eba:ebB234"/>
<dbReference type="HOGENOM" id="CLU_575758_0_0_4"/>
<protein>
    <submittedName>
        <fullName evidence="1">Uncharacterized protein</fullName>
    </submittedName>
</protein>
<evidence type="ECO:0000313" key="1">
    <source>
        <dbReference type="EMBL" id="CAI09933.1"/>
    </source>
</evidence>
<reference evidence="1 2" key="1">
    <citation type="journal article" date="2005" name="Arch. Microbiol.">
        <title>The genome sequence of an anaerobic aromatic-degrading denitrifying bacterium, strain EbN1.</title>
        <authorList>
            <person name="Rabus R."/>
            <person name="Kube M."/>
            <person name="Heider J."/>
            <person name="Beck A."/>
            <person name="Heitmann K."/>
            <person name="Widdel F."/>
            <person name="Reinhardt R."/>
        </authorList>
    </citation>
    <scope>NUCLEOTIDE SEQUENCE [LARGE SCALE GENOMIC DNA]</scope>
    <source>
        <strain evidence="1 2">EbN1</strain>
    </source>
</reference>
<proteinExistence type="predicted"/>
<evidence type="ECO:0000313" key="2">
    <source>
        <dbReference type="Proteomes" id="UP000006552"/>
    </source>
</evidence>
<organism evidence="1 2">
    <name type="scientific">Aromatoleum aromaticum (strain DSM 19018 / LMG 30748 / EbN1)</name>
    <name type="common">Azoarcus sp. (strain EbN1)</name>
    <dbReference type="NCBI Taxonomy" id="76114"/>
    <lineage>
        <taxon>Bacteria</taxon>
        <taxon>Pseudomonadati</taxon>
        <taxon>Pseudomonadota</taxon>
        <taxon>Betaproteobacteria</taxon>
        <taxon>Rhodocyclales</taxon>
        <taxon>Rhodocyclaceae</taxon>
        <taxon>Aromatoleum</taxon>
    </lineage>
</organism>
<accession>Q5NYD1</accession>
<dbReference type="Proteomes" id="UP000006552">
    <property type="component" value="Chromosome"/>
</dbReference>